<comment type="caution">
    <text evidence="1">The sequence shown here is derived from an EMBL/GenBank/DDBJ whole genome shotgun (WGS) entry which is preliminary data.</text>
</comment>
<gene>
    <name evidence="1" type="ORF">LPTSP4_24160</name>
</gene>
<evidence type="ECO:0000313" key="2">
    <source>
        <dbReference type="Proteomes" id="UP000245133"/>
    </source>
</evidence>
<accession>A0A2P2E213</accession>
<dbReference type="Proteomes" id="UP000245133">
    <property type="component" value="Unassembled WGS sequence"/>
</dbReference>
<reference evidence="1 2" key="1">
    <citation type="submission" date="2018-02" db="EMBL/GenBank/DDBJ databases">
        <title>Novel Leptospira species isolated from soil and water in Japan.</title>
        <authorList>
            <person name="Nakao R."/>
            <person name="Masuzawa T."/>
        </authorList>
    </citation>
    <scope>NUCLEOTIDE SEQUENCE [LARGE SCALE GENOMIC DNA]</scope>
    <source>
        <strain evidence="1 2">YH101</strain>
    </source>
</reference>
<dbReference type="AlphaFoldDB" id="A0A2P2E213"/>
<sequence>MLLFVAWKQPRIQELTVGFEALELKRAVVVATLHSPEASLVVQSVFWQFNTQVWPLCDIWLKAELVRIVLHWLVYVSSETEGAASPKAVSGANRHSFRFLDAFTQAPVGSLGALTSAIQRVV</sequence>
<protein>
    <submittedName>
        <fullName evidence="1">Uncharacterized protein</fullName>
    </submittedName>
</protein>
<keyword evidence="2" id="KW-1185">Reference proteome</keyword>
<dbReference type="EMBL" id="BFBB01000007">
    <property type="protein sequence ID" value="GBF50889.1"/>
    <property type="molecule type" value="Genomic_DNA"/>
</dbReference>
<organism evidence="1 2">
    <name type="scientific">Leptospira ryugenii</name>
    <dbReference type="NCBI Taxonomy" id="1917863"/>
    <lineage>
        <taxon>Bacteria</taxon>
        <taxon>Pseudomonadati</taxon>
        <taxon>Spirochaetota</taxon>
        <taxon>Spirochaetia</taxon>
        <taxon>Leptospirales</taxon>
        <taxon>Leptospiraceae</taxon>
        <taxon>Leptospira</taxon>
    </lineage>
</organism>
<evidence type="ECO:0000313" key="1">
    <source>
        <dbReference type="EMBL" id="GBF50889.1"/>
    </source>
</evidence>
<proteinExistence type="predicted"/>
<name>A0A2P2E213_9LEPT</name>
<dbReference type="RefSeq" id="WP_135355049.1">
    <property type="nucleotide sequence ID" value="NZ_BFBB01000007.1"/>
</dbReference>